<protein>
    <submittedName>
        <fullName evidence="2">Uncharacterized protein</fullName>
    </submittedName>
</protein>
<proteinExistence type="predicted"/>
<evidence type="ECO:0000313" key="2">
    <source>
        <dbReference type="EMBL" id="HIS76911.1"/>
    </source>
</evidence>
<organism evidence="2 3">
    <name type="scientific">Candidatus Merdivicinus excrementipullorum</name>
    <dbReference type="NCBI Taxonomy" id="2840867"/>
    <lineage>
        <taxon>Bacteria</taxon>
        <taxon>Bacillati</taxon>
        <taxon>Bacillota</taxon>
        <taxon>Clostridia</taxon>
        <taxon>Eubacteriales</taxon>
        <taxon>Oscillospiraceae</taxon>
        <taxon>Oscillospiraceae incertae sedis</taxon>
        <taxon>Candidatus Merdivicinus</taxon>
    </lineage>
</organism>
<evidence type="ECO:0000313" key="3">
    <source>
        <dbReference type="Proteomes" id="UP000824002"/>
    </source>
</evidence>
<feature type="region of interest" description="Disordered" evidence="1">
    <location>
        <begin position="34"/>
        <end position="72"/>
    </location>
</feature>
<dbReference type="AlphaFoldDB" id="A0A9D1K040"/>
<gene>
    <name evidence="2" type="ORF">IAB51_08895</name>
</gene>
<accession>A0A9D1K040</accession>
<reference evidence="2" key="1">
    <citation type="submission" date="2020-10" db="EMBL/GenBank/DDBJ databases">
        <authorList>
            <person name="Gilroy R."/>
        </authorList>
    </citation>
    <scope>NUCLEOTIDE SEQUENCE</scope>
    <source>
        <strain evidence="2">CHK199-13235</strain>
    </source>
</reference>
<sequence>MKYRMEDLTAKVQEILGSEEGMKQLQEMAKMLGLSGGEEPAPQPAPQPDLGAILSGLTGGGQAAPSGEPPISPAGLAKLGSLLQSAKRDTPGAALLRALRPLLREGRQKRVDEALRIMRLLSLWPVLQQSGLLQGLLGDDSQNP</sequence>
<evidence type="ECO:0000256" key="1">
    <source>
        <dbReference type="SAM" id="MobiDB-lite"/>
    </source>
</evidence>
<dbReference type="Proteomes" id="UP000824002">
    <property type="component" value="Unassembled WGS sequence"/>
</dbReference>
<reference evidence="2" key="2">
    <citation type="journal article" date="2021" name="PeerJ">
        <title>Extensive microbial diversity within the chicken gut microbiome revealed by metagenomics and culture.</title>
        <authorList>
            <person name="Gilroy R."/>
            <person name="Ravi A."/>
            <person name="Getino M."/>
            <person name="Pursley I."/>
            <person name="Horton D.L."/>
            <person name="Alikhan N.F."/>
            <person name="Baker D."/>
            <person name="Gharbi K."/>
            <person name="Hall N."/>
            <person name="Watson M."/>
            <person name="Adriaenssens E.M."/>
            <person name="Foster-Nyarko E."/>
            <person name="Jarju S."/>
            <person name="Secka A."/>
            <person name="Antonio M."/>
            <person name="Oren A."/>
            <person name="Chaudhuri R.R."/>
            <person name="La Ragione R."/>
            <person name="Hildebrand F."/>
            <person name="Pallen M.J."/>
        </authorList>
    </citation>
    <scope>NUCLEOTIDE SEQUENCE</scope>
    <source>
        <strain evidence="2">CHK199-13235</strain>
    </source>
</reference>
<dbReference type="EMBL" id="DVJP01000058">
    <property type="protein sequence ID" value="HIS76911.1"/>
    <property type="molecule type" value="Genomic_DNA"/>
</dbReference>
<name>A0A9D1K040_9FIRM</name>
<comment type="caution">
    <text evidence="2">The sequence shown here is derived from an EMBL/GenBank/DDBJ whole genome shotgun (WGS) entry which is preliminary data.</text>
</comment>